<keyword evidence="1" id="KW-1003">Cell membrane</keyword>
<keyword evidence="1" id="KW-0448">Lipopolysaccharide biosynthesis</keyword>
<gene>
    <name evidence="1" type="primary">lpxT</name>
    <name evidence="3" type="ORF">K6K13_08100</name>
</gene>
<feature type="transmembrane region" description="Helical" evidence="1">
    <location>
        <begin position="64"/>
        <end position="80"/>
    </location>
</feature>
<protein>
    <recommendedName>
        <fullName evidence="1">Lipid A 1-diphosphate synthase</fullName>
        <ecNumber evidence="1">2.7.4.29</ecNumber>
    </recommendedName>
    <alternativeName>
        <fullName evidence="1">Kdo(2)-lipid A phosphotransferase</fullName>
    </alternativeName>
    <alternativeName>
        <fullName evidence="1">Undecaprenyl pyrophosphate:lipid A 1-phosphate phosphotransferase</fullName>
    </alternativeName>
</protein>
<dbReference type="EMBL" id="CP081864">
    <property type="protein sequence ID" value="QZN97296.1"/>
    <property type="molecule type" value="Genomic_DNA"/>
</dbReference>
<dbReference type="Proteomes" id="UP000825886">
    <property type="component" value="Chromosome"/>
</dbReference>
<feature type="transmembrane region" description="Helical" evidence="1">
    <location>
        <begin position="170"/>
        <end position="189"/>
    </location>
</feature>
<feature type="transmembrane region" description="Helical" evidence="1">
    <location>
        <begin position="146"/>
        <end position="165"/>
    </location>
</feature>
<comment type="subcellular location">
    <subcellularLocation>
        <location evidence="1">Cell inner membrane</location>
        <topology evidence="1">Multi-pass membrane protein</topology>
    </subcellularLocation>
    <text evidence="1">Transferase activity takes place on the periplamic side of the inner membrane.</text>
</comment>
<dbReference type="EC" id="2.7.4.29" evidence="1"/>
<feature type="transmembrane region" description="Helical" evidence="1">
    <location>
        <begin position="6"/>
        <end position="27"/>
    </location>
</feature>
<evidence type="ECO:0000256" key="1">
    <source>
        <dbReference type="HAMAP-Rule" id="MF_01945"/>
    </source>
</evidence>
<feature type="domain" description="Phosphatidic acid phosphatase type 2/haloperoxidase" evidence="2">
    <location>
        <begin position="92"/>
        <end position="210"/>
    </location>
</feature>
<dbReference type="InterPro" id="IPR036938">
    <property type="entry name" value="PAP2/HPO_sf"/>
</dbReference>
<keyword evidence="1" id="KW-0997">Cell inner membrane</keyword>
<dbReference type="RefSeq" id="WP_222160339.1">
    <property type="nucleotide sequence ID" value="NZ_CP081864.1"/>
</dbReference>
<keyword evidence="1" id="KW-1133">Transmembrane helix</keyword>
<organism evidence="3 4">
    <name type="scientific">Symbiopectobacterium purcellii</name>
    <dbReference type="NCBI Taxonomy" id="2871826"/>
    <lineage>
        <taxon>Bacteria</taxon>
        <taxon>Pseudomonadati</taxon>
        <taxon>Pseudomonadota</taxon>
        <taxon>Gammaproteobacteria</taxon>
        <taxon>Enterobacterales</taxon>
        <taxon>Enterobacteriaceae</taxon>
    </lineage>
</organism>
<proteinExistence type="inferred from homology"/>
<dbReference type="InterPro" id="IPR032908">
    <property type="entry name" value="LpxT"/>
</dbReference>
<reference evidence="3 4" key="1">
    <citation type="submission" date="2021-08" db="EMBL/GenBank/DDBJ databases">
        <title>Culture and genomic analysis of Symbiopectobacterium purcellii sp. nov. gen. nov., isolated from the leafhopper Empoasca decipiens.</title>
        <authorList>
            <person name="Nadal-Jimenez P."/>
            <person name="Siozios S."/>
            <person name="Halliday N."/>
            <person name="Camara M."/>
            <person name="Hurst G.D.D."/>
        </authorList>
    </citation>
    <scope>NUCLEOTIDE SEQUENCE [LARGE SCALE GENOMIC DNA]</scope>
    <source>
        <strain evidence="3 4">SyEd1</strain>
    </source>
</reference>
<feature type="transmembrane region" description="Helical" evidence="1">
    <location>
        <begin position="195"/>
        <end position="212"/>
    </location>
</feature>
<name>A0ABX9ATG6_9ENTR</name>
<evidence type="ECO:0000313" key="4">
    <source>
        <dbReference type="Proteomes" id="UP000825886"/>
    </source>
</evidence>
<comment type="similarity">
    <text evidence="1">Belongs to the LpxT phosphotransferase family.</text>
</comment>
<evidence type="ECO:0000313" key="3">
    <source>
        <dbReference type="EMBL" id="QZN97296.1"/>
    </source>
</evidence>
<accession>A0ABX9ATG6</accession>
<keyword evidence="1" id="KW-0472">Membrane</keyword>
<keyword evidence="1" id="KW-0808">Transferase</keyword>
<dbReference type="SUPFAM" id="SSF48317">
    <property type="entry name" value="Acid phosphatase/Vanadium-dependent haloperoxidase"/>
    <property type="match status" value="1"/>
</dbReference>
<keyword evidence="1" id="KW-0812">Transmembrane</keyword>
<dbReference type="CDD" id="cd01610">
    <property type="entry name" value="PAP2_like"/>
    <property type="match status" value="1"/>
</dbReference>
<sequence length="256" mass="28631">MSQRQFFAILLLNAAGVVLFFSWYLPAHHGFWFTLDSAIFFYFNQHLATSPLLLYTVAITNNRAFDACALLAMGLLYLYHYRRGDSTERQRLLIMGVVMLITAIVLNQLGHLLPVQHASPTYYFSNINRVAELTGWPTKDASRDSFPGDHGMMLMIYAAFMLRYFPRRSLLISLAIVVVFATPRVMIGAHWFSDIAVGSLSVVLVALSWWLISPASDAMINFLHRSLPALDAPLFGATPPTCTGILAPSAWMPACH</sequence>
<evidence type="ECO:0000259" key="2">
    <source>
        <dbReference type="SMART" id="SM00014"/>
    </source>
</evidence>
<dbReference type="HAMAP" id="MF_01945">
    <property type="entry name" value="Lipid_A_LpxT"/>
    <property type="match status" value="1"/>
</dbReference>
<dbReference type="Gene3D" id="1.20.144.10">
    <property type="entry name" value="Phosphatidic acid phosphatase type 2/haloperoxidase"/>
    <property type="match status" value="1"/>
</dbReference>
<dbReference type="InterPro" id="IPR000326">
    <property type="entry name" value="PAP2/HPO"/>
</dbReference>
<comment type="catalytic activity">
    <reaction evidence="1">
        <text>an alpha-Kdo-(2-&gt;4)-alpha-Kdo-(2-&gt;6)-lipid A + di-trans,octa-cis-undecaprenyl diphosphate = an alpha-D-Kdo-(2-&gt;4)-alpha-D-Kdo-(2-&gt;6)-lipid A 1-diphosphate + di-trans,octa-cis-undecaprenyl phosphate</text>
        <dbReference type="Rhea" id="RHEA:74291"/>
        <dbReference type="ChEBI" id="CHEBI:58405"/>
        <dbReference type="ChEBI" id="CHEBI:60392"/>
        <dbReference type="ChEBI" id="CHEBI:176431"/>
        <dbReference type="ChEBI" id="CHEBI:193150"/>
        <dbReference type="EC" id="2.7.4.29"/>
    </reaction>
</comment>
<comment type="pathway">
    <text evidence="1">Bacterial outer membrane biogenesis; lipopolysaccharide biosynthesis.</text>
</comment>
<feature type="transmembrane region" description="Helical" evidence="1">
    <location>
        <begin position="92"/>
        <end position="113"/>
    </location>
</feature>
<dbReference type="Pfam" id="PF01569">
    <property type="entry name" value="PAP2"/>
    <property type="match status" value="1"/>
</dbReference>
<keyword evidence="4" id="KW-1185">Reference proteome</keyword>
<dbReference type="SMART" id="SM00014">
    <property type="entry name" value="acidPPc"/>
    <property type="match status" value="1"/>
</dbReference>
<comment type="function">
    <text evidence="1">Involved in the modification of the lipid A domain of lipopolysaccharides (LPS). Transfers a phosphate group from undecaprenyl pyrophosphate (C55-PP) to lipid A to form lipid A 1-diphosphate. Contributes to the recycling of undecaprenyl phosphate (C55-P).</text>
</comment>